<dbReference type="CDD" id="cd02000">
    <property type="entry name" value="TPP_E1_PDC_ADC_BCADC"/>
    <property type="match status" value="1"/>
</dbReference>
<evidence type="ECO:0000256" key="9">
    <source>
        <dbReference type="RuleBase" id="RU365014"/>
    </source>
</evidence>
<dbReference type="InterPro" id="IPR050771">
    <property type="entry name" value="Alpha-ketoacid_DH_E1_comp"/>
</dbReference>
<evidence type="ECO:0000259" key="10">
    <source>
        <dbReference type="Pfam" id="PF00676"/>
    </source>
</evidence>
<keyword evidence="9" id="KW-0786">Thiamine pyrophosphate</keyword>
<comment type="subcellular location">
    <subcellularLocation>
        <location evidence="2">Mitochondrion matrix</location>
    </subcellularLocation>
</comment>
<accession>A0A9N9XSU1</accession>
<dbReference type="SUPFAM" id="SSF52518">
    <property type="entry name" value="Thiamin diphosphate-binding fold (THDP-binding)"/>
    <property type="match status" value="1"/>
</dbReference>
<keyword evidence="7 9" id="KW-0560">Oxidoreductase</keyword>
<evidence type="ECO:0000256" key="6">
    <source>
        <dbReference type="ARBA" id="ARBA00022958"/>
    </source>
</evidence>
<evidence type="ECO:0000313" key="12">
    <source>
        <dbReference type="Proteomes" id="UP001153712"/>
    </source>
</evidence>
<comment type="cofactor">
    <cofactor evidence="1 9">
        <name>thiamine diphosphate</name>
        <dbReference type="ChEBI" id="CHEBI:58937"/>
    </cofactor>
</comment>
<dbReference type="AlphaFoldDB" id="A0A9N9XSU1"/>
<dbReference type="GO" id="GO:0046872">
    <property type="term" value="F:metal ion binding"/>
    <property type="evidence" value="ECO:0007669"/>
    <property type="project" value="UniProtKB-KW"/>
</dbReference>
<sequence>MFNRTSISLFRLVWKNSKTKFSTQSLFPSARTTWTEQLEFTGKHSYEPIPVYRVLDRLGDVIKPEDDPNLPSDVLIKMYKDMTILGIMDKVLYEAQRQGRISFYMTNTGEEASHVGSAAALDPSDVVYSQYREAGVLLWRGFALQQFIDQCYGNRDDNERGKNMPVHYGCDALNFISISSPLGTQLPQAVGSAYALKGKNRIVVCYFGDGAASEGDAHAALNFASTLNCPIIFFCRNNGYAISTPVSEQYGGDGIAARGPGYGINTIRVDGNDALAVYNATKKSRDYALSENKPVLIEAMTYRIGDHSTSDDSTAYRSKEEIRQWSTNDDPVAKLRYYITSKGIWNDEKNKEWLEEAKKEFMVAFKAGEKKHKPHWEILFEDVYKFTPEHLEKQMAYMKQHVEKFKNHYPVNEFDGK</sequence>
<dbReference type="OrthoDB" id="3845at2759"/>
<keyword evidence="6" id="KW-0630">Potassium</keyword>
<dbReference type="GO" id="GO:0003863">
    <property type="term" value="F:branched-chain 2-oxo acid dehydrogenase activity"/>
    <property type="evidence" value="ECO:0007669"/>
    <property type="project" value="UniProtKB-EC"/>
</dbReference>
<keyword evidence="12" id="KW-1185">Reference proteome</keyword>
<gene>
    <name evidence="11" type="ORF">PHYEVI_LOCUS10075</name>
</gene>
<dbReference type="GO" id="GO:0005759">
    <property type="term" value="C:mitochondrial matrix"/>
    <property type="evidence" value="ECO:0007669"/>
    <property type="project" value="UniProtKB-SubCell"/>
</dbReference>
<dbReference type="Pfam" id="PF00676">
    <property type="entry name" value="E1_dh"/>
    <property type="match status" value="1"/>
</dbReference>
<evidence type="ECO:0000256" key="8">
    <source>
        <dbReference type="ARBA" id="ARBA00023128"/>
    </source>
</evidence>
<dbReference type="Gene3D" id="3.40.50.970">
    <property type="match status" value="1"/>
</dbReference>
<name>A0A9N9XSU1_PHYSR</name>
<organism evidence="11 12">
    <name type="scientific">Phyllotreta striolata</name>
    <name type="common">Striped flea beetle</name>
    <name type="synonym">Crioceris striolata</name>
    <dbReference type="NCBI Taxonomy" id="444603"/>
    <lineage>
        <taxon>Eukaryota</taxon>
        <taxon>Metazoa</taxon>
        <taxon>Ecdysozoa</taxon>
        <taxon>Arthropoda</taxon>
        <taxon>Hexapoda</taxon>
        <taxon>Insecta</taxon>
        <taxon>Pterygota</taxon>
        <taxon>Neoptera</taxon>
        <taxon>Endopterygota</taxon>
        <taxon>Coleoptera</taxon>
        <taxon>Polyphaga</taxon>
        <taxon>Cucujiformia</taxon>
        <taxon>Chrysomeloidea</taxon>
        <taxon>Chrysomelidae</taxon>
        <taxon>Galerucinae</taxon>
        <taxon>Alticini</taxon>
        <taxon>Phyllotreta</taxon>
    </lineage>
</organism>
<evidence type="ECO:0000256" key="2">
    <source>
        <dbReference type="ARBA" id="ARBA00004305"/>
    </source>
</evidence>
<comment type="function">
    <text evidence="9">The branched-chain alpha-keto dehydrogenase complex catalyzes the overall conversion of alpha-keto acids to acyl-CoA and CO(2). It contains multiple copies of three enzymatic components: branched-chain alpha-keto acid decarboxylase (E1), lipoamide acyltransferase (E2) and lipoamide dehydrogenase (E3).</text>
</comment>
<evidence type="ECO:0000256" key="4">
    <source>
        <dbReference type="ARBA" id="ARBA00022723"/>
    </source>
</evidence>
<dbReference type="InterPro" id="IPR029061">
    <property type="entry name" value="THDP-binding"/>
</dbReference>
<proteinExistence type="inferred from homology"/>
<evidence type="ECO:0000256" key="1">
    <source>
        <dbReference type="ARBA" id="ARBA00001964"/>
    </source>
</evidence>
<dbReference type="EMBL" id="OU900100">
    <property type="protein sequence ID" value="CAG9863792.1"/>
    <property type="molecule type" value="Genomic_DNA"/>
</dbReference>
<dbReference type="GO" id="GO:0009083">
    <property type="term" value="P:branched-chain amino acid catabolic process"/>
    <property type="evidence" value="ECO:0007669"/>
    <property type="project" value="TreeGrafter"/>
</dbReference>
<comment type="catalytic activity">
    <reaction evidence="9">
        <text>N(6)-[(R)-lipoyl]-L-lysyl-[protein] + 3-methyl-2-oxobutanoate + H(+) = N(6)-[(R)-S(8)-2-methylpropanoyldihydrolipoyl]-L-lysyl-[protein] + CO2</text>
        <dbReference type="Rhea" id="RHEA:13457"/>
        <dbReference type="Rhea" id="RHEA-COMP:10474"/>
        <dbReference type="Rhea" id="RHEA-COMP:10497"/>
        <dbReference type="ChEBI" id="CHEBI:11851"/>
        <dbReference type="ChEBI" id="CHEBI:15378"/>
        <dbReference type="ChEBI" id="CHEBI:16526"/>
        <dbReference type="ChEBI" id="CHEBI:83099"/>
        <dbReference type="ChEBI" id="CHEBI:83142"/>
        <dbReference type="EC" id="1.2.4.4"/>
    </reaction>
</comment>
<dbReference type="FunFam" id="3.40.50.970:FF:000015">
    <property type="entry name" value="2-oxoisovalerate dehydrogenase subunit alpha"/>
    <property type="match status" value="1"/>
</dbReference>
<dbReference type="Proteomes" id="UP001153712">
    <property type="component" value="Chromosome 7"/>
</dbReference>
<protein>
    <recommendedName>
        <fullName evidence="9">2-oxoisovalerate dehydrogenase subunit alpha</fullName>
        <ecNumber evidence="9">1.2.4.4</ecNumber>
    </recommendedName>
    <alternativeName>
        <fullName evidence="9">Branched-chain alpha-keto acid dehydrogenase E1 component alpha chain</fullName>
    </alternativeName>
</protein>
<keyword evidence="8" id="KW-0496">Mitochondrion</keyword>
<dbReference type="InterPro" id="IPR001017">
    <property type="entry name" value="DH_E1"/>
</dbReference>
<evidence type="ECO:0000256" key="7">
    <source>
        <dbReference type="ARBA" id="ARBA00023002"/>
    </source>
</evidence>
<feature type="domain" description="Dehydrogenase E1 component" evidence="10">
    <location>
        <begin position="80"/>
        <end position="375"/>
    </location>
</feature>
<dbReference type="EC" id="1.2.4.4" evidence="9"/>
<reference evidence="11" key="1">
    <citation type="submission" date="2022-01" db="EMBL/GenBank/DDBJ databases">
        <authorList>
            <person name="King R."/>
        </authorList>
    </citation>
    <scope>NUCLEOTIDE SEQUENCE</scope>
</reference>
<keyword evidence="4" id="KW-0479">Metal-binding</keyword>
<evidence type="ECO:0000256" key="5">
    <source>
        <dbReference type="ARBA" id="ARBA00022946"/>
    </source>
</evidence>
<dbReference type="PANTHER" id="PTHR43380">
    <property type="entry name" value="2-OXOISOVALERATE DEHYDROGENASE SUBUNIT ALPHA, MITOCHONDRIAL"/>
    <property type="match status" value="1"/>
</dbReference>
<comment type="similarity">
    <text evidence="3 9">Belongs to the BCKDHA family.</text>
</comment>
<keyword evidence="5" id="KW-0809">Transit peptide</keyword>
<evidence type="ECO:0000256" key="3">
    <source>
        <dbReference type="ARBA" id="ARBA00008646"/>
    </source>
</evidence>
<dbReference type="PANTHER" id="PTHR43380:SF1">
    <property type="entry name" value="2-OXOISOVALERATE DEHYDROGENASE SUBUNIT ALPHA, MITOCHONDRIAL"/>
    <property type="match status" value="1"/>
</dbReference>
<evidence type="ECO:0000313" key="11">
    <source>
        <dbReference type="EMBL" id="CAG9863792.1"/>
    </source>
</evidence>